<gene>
    <name evidence="2" type="ORF">RUE5091_04213</name>
</gene>
<dbReference type="EMBL" id="CYUD01000019">
    <property type="protein sequence ID" value="CUK18156.1"/>
    <property type="molecule type" value="Genomic_DNA"/>
</dbReference>
<dbReference type="AlphaFoldDB" id="A0A0P1J0K4"/>
<reference evidence="3" key="1">
    <citation type="submission" date="2015-09" db="EMBL/GenBank/DDBJ databases">
        <authorList>
            <person name="Rodrigo-Torres L."/>
            <person name="Arahal D.R."/>
        </authorList>
    </citation>
    <scope>NUCLEOTIDE SEQUENCE [LARGE SCALE GENOMIC DNA]</scope>
    <source>
        <strain evidence="3">CECT 5091</strain>
    </source>
</reference>
<protein>
    <submittedName>
        <fullName evidence="2">Uncharacterized protein</fullName>
    </submittedName>
</protein>
<dbReference type="Proteomes" id="UP000051260">
    <property type="component" value="Unassembled WGS sequence"/>
</dbReference>
<accession>A0A0P1J0K4</accession>
<feature type="transmembrane region" description="Helical" evidence="1">
    <location>
        <begin position="28"/>
        <end position="51"/>
    </location>
</feature>
<name>A0A0P1J0K4_9RHOB</name>
<organism evidence="2 3">
    <name type="scientific">Ruegeria denitrificans</name>
    <dbReference type="NCBI Taxonomy" id="1715692"/>
    <lineage>
        <taxon>Bacteria</taxon>
        <taxon>Pseudomonadati</taxon>
        <taxon>Pseudomonadota</taxon>
        <taxon>Alphaproteobacteria</taxon>
        <taxon>Rhodobacterales</taxon>
        <taxon>Roseobacteraceae</taxon>
        <taxon>Ruegeria</taxon>
    </lineage>
</organism>
<dbReference type="STRING" id="1715692.RUE5091_04213"/>
<proteinExistence type="predicted"/>
<sequence>MMAIAGALVGAVWGGVLARCRNGNSLDILQYAAGYAIAFGLMAFFLSIAVVRLM</sequence>
<keyword evidence="1" id="KW-0812">Transmembrane</keyword>
<keyword evidence="1" id="KW-1133">Transmembrane helix</keyword>
<evidence type="ECO:0000313" key="3">
    <source>
        <dbReference type="Proteomes" id="UP000051260"/>
    </source>
</evidence>
<keyword evidence="1" id="KW-0472">Membrane</keyword>
<evidence type="ECO:0000313" key="2">
    <source>
        <dbReference type="EMBL" id="CUK18156.1"/>
    </source>
</evidence>
<evidence type="ECO:0000256" key="1">
    <source>
        <dbReference type="SAM" id="Phobius"/>
    </source>
</evidence>
<keyword evidence="3" id="KW-1185">Reference proteome</keyword>